<organism evidence="7 8">
    <name type="scientific">Oikopleura dioica</name>
    <name type="common">Tunicate</name>
    <dbReference type="NCBI Taxonomy" id="34765"/>
    <lineage>
        <taxon>Eukaryota</taxon>
        <taxon>Metazoa</taxon>
        <taxon>Chordata</taxon>
        <taxon>Tunicata</taxon>
        <taxon>Appendicularia</taxon>
        <taxon>Copelata</taxon>
        <taxon>Oikopleuridae</taxon>
        <taxon>Oikopleura</taxon>
    </lineage>
</organism>
<evidence type="ECO:0000256" key="1">
    <source>
        <dbReference type="ARBA" id="ARBA00004141"/>
    </source>
</evidence>
<comment type="similarity">
    <text evidence="2 6">Belongs to the XK family.</text>
</comment>
<feature type="transmembrane region" description="Helical" evidence="6">
    <location>
        <begin position="181"/>
        <end position="202"/>
    </location>
</feature>
<protein>
    <recommendedName>
        <fullName evidence="6">XK-related protein</fullName>
    </recommendedName>
</protein>
<evidence type="ECO:0000256" key="3">
    <source>
        <dbReference type="ARBA" id="ARBA00022692"/>
    </source>
</evidence>
<evidence type="ECO:0000313" key="8">
    <source>
        <dbReference type="Proteomes" id="UP001158576"/>
    </source>
</evidence>
<keyword evidence="5 6" id="KW-0472">Membrane</keyword>
<feature type="transmembrane region" description="Helical" evidence="6">
    <location>
        <begin position="77"/>
        <end position="97"/>
    </location>
</feature>
<keyword evidence="8" id="KW-1185">Reference proteome</keyword>
<evidence type="ECO:0000313" key="7">
    <source>
        <dbReference type="EMBL" id="CAG5077401.1"/>
    </source>
</evidence>
<accession>A0ABN7RML6</accession>
<name>A0ABN7RML6_OIKDI</name>
<proteinExistence type="inferred from homology"/>
<evidence type="ECO:0000256" key="2">
    <source>
        <dbReference type="ARBA" id="ARBA00008789"/>
    </source>
</evidence>
<dbReference type="Pfam" id="PF09815">
    <property type="entry name" value="XK-related"/>
    <property type="match status" value="1"/>
</dbReference>
<keyword evidence="3 6" id="KW-0812">Transmembrane</keyword>
<dbReference type="Proteomes" id="UP001158576">
    <property type="component" value="Chromosome PAR"/>
</dbReference>
<reference evidence="7 8" key="1">
    <citation type="submission" date="2021-04" db="EMBL/GenBank/DDBJ databases">
        <authorList>
            <person name="Bliznina A."/>
        </authorList>
    </citation>
    <scope>NUCLEOTIDE SEQUENCE [LARGE SCALE GENOMIC DNA]</scope>
</reference>
<comment type="subcellular location">
    <subcellularLocation>
        <location evidence="1 6">Membrane</location>
        <topology evidence="1 6">Multi-pass membrane protein</topology>
    </subcellularLocation>
</comment>
<evidence type="ECO:0000256" key="4">
    <source>
        <dbReference type="ARBA" id="ARBA00022989"/>
    </source>
</evidence>
<dbReference type="InterPro" id="IPR018629">
    <property type="entry name" value="XK-rel"/>
</dbReference>
<evidence type="ECO:0000256" key="5">
    <source>
        <dbReference type="ARBA" id="ARBA00023136"/>
    </source>
</evidence>
<sequence length="227" mass="26446">MHILLLGPVMLFYRSWKDRLSPDPLLERDLFKIRFLEGTLEAAPQLLLQLTILSKCRGWFSLYLLKSNQTVCPKSGGYFIASLISIGTSFITYLWVVTEKKKNDHPNQLSTGTLLQIYFLYFLQMLIRLCEKNLGYSFSKFTYYDFDDENPSTRRLNFVMHQIEHLVVFILWYGIDTKGNFIRCVIIHYASSFLVLVSHLLLARKLAKIKGTSQNCTSELLCLRLRP</sequence>
<feature type="transmembrane region" description="Helical" evidence="6">
    <location>
        <begin position="109"/>
        <end position="130"/>
    </location>
</feature>
<keyword evidence="4 6" id="KW-1133">Transmembrane helix</keyword>
<gene>
    <name evidence="7" type="ORF">OKIOD_LOCUS261</name>
</gene>
<dbReference type="EMBL" id="OU015568">
    <property type="protein sequence ID" value="CAG5077401.1"/>
    <property type="molecule type" value="Genomic_DNA"/>
</dbReference>
<evidence type="ECO:0000256" key="6">
    <source>
        <dbReference type="RuleBase" id="RU910716"/>
    </source>
</evidence>